<evidence type="ECO:0000313" key="3">
    <source>
        <dbReference type="Proteomes" id="UP001651880"/>
    </source>
</evidence>
<organism evidence="2 3">
    <name type="scientific">Lutispora saccharofermentans</name>
    <dbReference type="NCBI Taxonomy" id="3024236"/>
    <lineage>
        <taxon>Bacteria</taxon>
        <taxon>Bacillati</taxon>
        <taxon>Bacillota</taxon>
        <taxon>Clostridia</taxon>
        <taxon>Lutisporales</taxon>
        <taxon>Lutisporaceae</taxon>
        <taxon>Lutispora</taxon>
    </lineage>
</organism>
<accession>A0ABT1NJ71</accession>
<comment type="caution">
    <text evidence="2">The sequence shown here is derived from an EMBL/GenBank/DDBJ whole genome shotgun (WGS) entry which is preliminary data.</text>
</comment>
<proteinExistence type="inferred from homology"/>
<dbReference type="Proteomes" id="UP001651880">
    <property type="component" value="Unassembled WGS sequence"/>
</dbReference>
<dbReference type="InterPro" id="IPR052186">
    <property type="entry name" value="Hydantoin_racemase-like"/>
</dbReference>
<keyword evidence="3" id="KW-1185">Reference proteome</keyword>
<dbReference type="EMBL" id="JAJEKE010000020">
    <property type="protein sequence ID" value="MCQ1531284.1"/>
    <property type="molecule type" value="Genomic_DNA"/>
</dbReference>
<comment type="similarity">
    <text evidence="1">Belongs to the HyuE racemase family.</text>
</comment>
<evidence type="ECO:0000256" key="1">
    <source>
        <dbReference type="ARBA" id="ARBA00038414"/>
    </source>
</evidence>
<protein>
    <submittedName>
        <fullName evidence="2">Aspartate/glutamate racemase family protein</fullName>
    </submittedName>
</protein>
<dbReference type="InterPro" id="IPR015942">
    <property type="entry name" value="Asp/Glu/hydantoin_racemase"/>
</dbReference>
<sequence>MRIAYIDPVGPKGAYYFIKNELERFVDQGNNVDFFCLKRGPDNLEYRYYEALIIPDLIHLLLDLEGKGYDAAIIGCFFDPGLDVAKEMLTKMIVVGVAEASLIIAKTLGESISIIVGREKHIPKCIEVIKTKGIEGKITSIQSLGYKVNDMANNSVISELIEKKALEAITNDLADVIVLGCTLEVGHYEELQQKLNIPVIDPVVASLKYAEFLVEIKNTCKWFPSKKYAYERPLEEDIISQRIKELFYY</sequence>
<reference evidence="2 3" key="1">
    <citation type="submission" date="2021-10" db="EMBL/GenBank/DDBJ databases">
        <title>Lutispora strain m25 sp. nov., a thermophilic, non-spore-forming bacterium isolated from a lab-scale methanogenic bioreactor digesting anaerobic sludge.</title>
        <authorList>
            <person name="El Houari A."/>
            <person name="Mcdonald J."/>
        </authorList>
    </citation>
    <scope>NUCLEOTIDE SEQUENCE [LARGE SCALE GENOMIC DNA]</scope>
    <source>
        <strain evidence="3">m25</strain>
    </source>
</reference>
<dbReference type="PANTHER" id="PTHR28047">
    <property type="entry name" value="PROTEIN DCG1"/>
    <property type="match status" value="1"/>
</dbReference>
<dbReference type="RefSeq" id="WP_255228811.1">
    <property type="nucleotide sequence ID" value="NZ_JAJEKE010000020.1"/>
</dbReference>
<dbReference type="PANTHER" id="PTHR28047:SF5">
    <property type="entry name" value="PROTEIN DCG1"/>
    <property type="match status" value="1"/>
</dbReference>
<name>A0ABT1NJ71_9FIRM</name>
<gene>
    <name evidence="2" type="ORF">LJD61_17295</name>
</gene>
<dbReference type="Pfam" id="PF01177">
    <property type="entry name" value="Asp_Glu_race"/>
    <property type="match status" value="1"/>
</dbReference>
<evidence type="ECO:0000313" key="2">
    <source>
        <dbReference type="EMBL" id="MCQ1531284.1"/>
    </source>
</evidence>
<dbReference type="Gene3D" id="3.40.50.12500">
    <property type="match status" value="1"/>
</dbReference>
<dbReference type="InterPro" id="IPR053714">
    <property type="entry name" value="Iso_Racemase_Enz_sf"/>
</dbReference>